<feature type="compositionally biased region" description="Polar residues" evidence="1">
    <location>
        <begin position="17"/>
        <end position="26"/>
    </location>
</feature>
<accession>A0AAV4TX29</accession>
<proteinExistence type="predicted"/>
<feature type="region of interest" description="Disordered" evidence="1">
    <location>
        <begin position="1"/>
        <end position="26"/>
    </location>
</feature>
<feature type="region of interest" description="Disordered" evidence="1">
    <location>
        <begin position="88"/>
        <end position="122"/>
    </location>
</feature>
<evidence type="ECO:0000256" key="1">
    <source>
        <dbReference type="SAM" id="MobiDB-lite"/>
    </source>
</evidence>
<name>A0AAV4TX29_CAEEX</name>
<comment type="caution">
    <text evidence="2">The sequence shown here is derived from an EMBL/GenBank/DDBJ whole genome shotgun (WGS) entry which is preliminary data.</text>
</comment>
<feature type="region of interest" description="Disordered" evidence="1">
    <location>
        <begin position="51"/>
        <end position="73"/>
    </location>
</feature>
<reference evidence="2 3" key="1">
    <citation type="submission" date="2021-06" db="EMBL/GenBank/DDBJ databases">
        <title>Caerostris extrusa draft genome.</title>
        <authorList>
            <person name="Kono N."/>
            <person name="Arakawa K."/>
        </authorList>
    </citation>
    <scope>NUCLEOTIDE SEQUENCE [LARGE SCALE GENOMIC DNA]</scope>
</reference>
<dbReference type="EMBL" id="BPLR01011980">
    <property type="protein sequence ID" value="GIY50459.1"/>
    <property type="molecule type" value="Genomic_DNA"/>
</dbReference>
<dbReference type="AlphaFoldDB" id="A0AAV4TX29"/>
<gene>
    <name evidence="2" type="ORF">CEXT_74321</name>
</gene>
<keyword evidence="3" id="KW-1185">Reference proteome</keyword>
<sequence>MTDHSLFGKQVHKQKQVNDPKNSSFQTEIKASALQTSQECVFTPQQCQSKATRHSVTCTETHPQTRGSSDLNSAFENIRTRVFVTAGDSASSSHAGCVTEKNRIPRRSRPPPTHLDDGKKGE</sequence>
<evidence type="ECO:0000313" key="3">
    <source>
        <dbReference type="Proteomes" id="UP001054945"/>
    </source>
</evidence>
<organism evidence="2 3">
    <name type="scientific">Caerostris extrusa</name>
    <name type="common">Bark spider</name>
    <name type="synonym">Caerostris bankana</name>
    <dbReference type="NCBI Taxonomy" id="172846"/>
    <lineage>
        <taxon>Eukaryota</taxon>
        <taxon>Metazoa</taxon>
        <taxon>Ecdysozoa</taxon>
        <taxon>Arthropoda</taxon>
        <taxon>Chelicerata</taxon>
        <taxon>Arachnida</taxon>
        <taxon>Araneae</taxon>
        <taxon>Araneomorphae</taxon>
        <taxon>Entelegynae</taxon>
        <taxon>Araneoidea</taxon>
        <taxon>Araneidae</taxon>
        <taxon>Caerostris</taxon>
    </lineage>
</organism>
<evidence type="ECO:0000313" key="2">
    <source>
        <dbReference type="EMBL" id="GIY50459.1"/>
    </source>
</evidence>
<protein>
    <submittedName>
        <fullName evidence="2">Uncharacterized protein</fullName>
    </submittedName>
</protein>
<dbReference type="Proteomes" id="UP001054945">
    <property type="component" value="Unassembled WGS sequence"/>
</dbReference>